<protein>
    <recommendedName>
        <fullName evidence="3">TMV resistance protein N</fullName>
    </recommendedName>
</protein>
<evidence type="ECO:0000313" key="1">
    <source>
        <dbReference type="EMBL" id="KYP43705.1"/>
    </source>
</evidence>
<dbReference type="Gene3D" id="3.80.10.10">
    <property type="entry name" value="Ribonuclease Inhibitor"/>
    <property type="match status" value="1"/>
</dbReference>
<evidence type="ECO:0000313" key="2">
    <source>
        <dbReference type="Proteomes" id="UP000075243"/>
    </source>
</evidence>
<dbReference type="InterPro" id="IPR032675">
    <property type="entry name" value="LRR_dom_sf"/>
</dbReference>
<evidence type="ECO:0008006" key="3">
    <source>
        <dbReference type="Google" id="ProtNLM"/>
    </source>
</evidence>
<reference evidence="1" key="1">
    <citation type="journal article" date="2012" name="Nat. Biotechnol.">
        <title>Draft genome sequence of pigeonpea (Cajanus cajan), an orphan legume crop of resource-poor farmers.</title>
        <authorList>
            <person name="Varshney R.K."/>
            <person name="Chen W."/>
            <person name="Li Y."/>
            <person name="Bharti A.K."/>
            <person name="Saxena R.K."/>
            <person name="Schlueter J.A."/>
            <person name="Donoghue M.T."/>
            <person name="Azam S."/>
            <person name="Fan G."/>
            <person name="Whaley A.M."/>
            <person name="Farmer A.D."/>
            <person name="Sheridan J."/>
            <person name="Iwata A."/>
            <person name="Tuteja R."/>
            <person name="Penmetsa R.V."/>
            <person name="Wu W."/>
            <person name="Upadhyaya H.D."/>
            <person name="Yang S.P."/>
            <person name="Shah T."/>
            <person name="Saxena K.B."/>
            <person name="Michael T."/>
            <person name="McCombie W.R."/>
            <person name="Yang B."/>
            <person name="Zhang G."/>
            <person name="Yang H."/>
            <person name="Wang J."/>
            <person name="Spillane C."/>
            <person name="Cook D.R."/>
            <person name="May G.D."/>
            <person name="Xu X."/>
            <person name="Jackson S.A."/>
        </authorList>
    </citation>
    <scope>NUCLEOTIDE SEQUENCE [LARGE SCALE GENOMIC DNA]</scope>
</reference>
<accession>A0A151RMJ9</accession>
<gene>
    <name evidence="1" type="ORF">KK1_034833</name>
</gene>
<dbReference type="SUPFAM" id="SSF52058">
    <property type="entry name" value="L domain-like"/>
    <property type="match status" value="1"/>
</dbReference>
<dbReference type="Proteomes" id="UP000075243">
    <property type="component" value="Unassembled WGS sequence"/>
</dbReference>
<organism evidence="1 2">
    <name type="scientific">Cajanus cajan</name>
    <name type="common">Pigeon pea</name>
    <name type="synonym">Cajanus indicus</name>
    <dbReference type="NCBI Taxonomy" id="3821"/>
    <lineage>
        <taxon>Eukaryota</taxon>
        <taxon>Viridiplantae</taxon>
        <taxon>Streptophyta</taxon>
        <taxon>Embryophyta</taxon>
        <taxon>Tracheophyta</taxon>
        <taxon>Spermatophyta</taxon>
        <taxon>Magnoliopsida</taxon>
        <taxon>eudicotyledons</taxon>
        <taxon>Gunneridae</taxon>
        <taxon>Pentapetalae</taxon>
        <taxon>rosids</taxon>
        <taxon>fabids</taxon>
        <taxon>Fabales</taxon>
        <taxon>Fabaceae</taxon>
        <taxon>Papilionoideae</taxon>
        <taxon>50 kb inversion clade</taxon>
        <taxon>NPAAA clade</taxon>
        <taxon>indigoferoid/millettioid clade</taxon>
        <taxon>Phaseoleae</taxon>
        <taxon>Cajanus</taxon>
    </lineage>
</organism>
<keyword evidence="2" id="KW-1185">Reference proteome</keyword>
<name>A0A151RMJ9_CAJCA</name>
<proteinExistence type="predicted"/>
<dbReference type="AlphaFoldDB" id="A0A151RMJ9"/>
<dbReference type="EMBL" id="KQ483656">
    <property type="protein sequence ID" value="KYP43705.1"/>
    <property type="molecule type" value="Genomic_DNA"/>
</dbReference>
<sequence>MDNCTSLTILPRDINLTSLKLMYLSNCTSLASLLEILGKMKKMWEINLSGSGISGLPFSIGI</sequence>
<dbReference type="Gramene" id="C.cajan_33668.t">
    <property type="protein sequence ID" value="C.cajan_33668.t.cds1"/>
    <property type="gene ID" value="C.cajan_33668"/>
</dbReference>